<feature type="binding site" evidence="5">
    <location>
        <position position="317"/>
    </location>
    <ligand>
        <name>substrate</name>
    </ligand>
</feature>
<dbReference type="RefSeq" id="WP_312645526.1">
    <property type="nucleotide sequence ID" value="NZ_CP116967.1"/>
</dbReference>
<proteinExistence type="inferred from homology"/>
<evidence type="ECO:0000313" key="9">
    <source>
        <dbReference type="EMBL" id="WNM58960.1"/>
    </source>
</evidence>
<feature type="site" description="Important for catalysis" evidence="6">
    <location>
        <position position="123"/>
    </location>
</feature>
<comment type="similarity">
    <text evidence="1 3 7">Belongs to the Glu/Leu/Phe/Val dehydrogenases family.</text>
</comment>
<keyword evidence="2 3" id="KW-0560">Oxidoreductase</keyword>
<feature type="binding site" evidence="5">
    <location>
        <position position="156"/>
    </location>
    <ligand>
        <name>NAD(+)</name>
        <dbReference type="ChEBI" id="CHEBI:57540"/>
    </ligand>
</feature>
<dbReference type="InterPro" id="IPR046346">
    <property type="entry name" value="Aminoacid_DH-like_N_sf"/>
</dbReference>
<dbReference type="InterPro" id="IPR006097">
    <property type="entry name" value="Glu/Leu/Phe/Val/Trp_DH_dimer"/>
</dbReference>
<organism evidence="9 10">
    <name type="scientific">Candidatus Nitrospira allomarina</name>
    <dbReference type="NCBI Taxonomy" id="3020900"/>
    <lineage>
        <taxon>Bacteria</taxon>
        <taxon>Pseudomonadati</taxon>
        <taxon>Nitrospirota</taxon>
        <taxon>Nitrospiria</taxon>
        <taxon>Nitrospirales</taxon>
        <taxon>Nitrospiraceae</taxon>
        <taxon>Nitrospira</taxon>
    </lineage>
</organism>
<dbReference type="GO" id="GO:0004352">
    <property type="term" value="F:glutamate dehydrogenase (NAD+) activity"/>
    <property type="evidence" value="ECO:0007669"/>
    <property type="project" value="TreeGrafter"/>
</dbReference>
<evidence type="ECO:0000256" key="4">
    <source>
        <dbReference type="PIRSR" id="PIRSR000185-1"/>
    </source>
</evidence>
<dbReference type="InterPro" id="IPR006096">
    <property type="entry name" value="Glu/Leu/Phe/Val/Trp_DH_C"/>
</dbReference>
<gene>
    <name evidence="9" type="ORF">PP769_04105</name>
</gene>
<keyword evidence="5" id="KW-0520">NAD</keyword>
<dbReference type="EMBL" id="CP116967">
    <property type="protein sequence ID" value="WNM58960.1"/>
    <property type="molecule type" value="Genomic_DNA"/>
</dbReference>
<protein>
    <recommendedName>
        <fullName evidence="3">Glutamate dehydrogenase</fullName>
    </recommendedName>
</protein>
<dbReference type="AlphaFoldDB" id="A0AA96GEW5"/>
<sequence length="414" mass="45125">MASLLRVGDCVDVHRELRDDNQLVCTVARGSEVMGCVVVDSTVCGISRGGLRMSTDVSEAEVRGLARTMTLKCGFLRQPQGGAKAGVRFNPEAPLAERRQHLEAFGRAIAPLLIHRIFIPGPDMGTDDTDIRAMLDAVGVKLKRRELRDTQSGQYTAATVFISAKRAIQHLGLTLPRCTVAIEGFGKVGSALASLLDEANVKVVAISTERGAITNPHGLNVKQLNQLADRVGSRVVDYYADAERISCAELLELPVDLFCPCATHHSLHADNAHRVLARIICPGANNPVTAEAEKILFERGLVYLPDFVANCGGILGSTMAFASMKREQIISTMERYLGDRVAWLLKEARLRKVSPRKIAEPFARQRFEEIQRTAAHPSLRGKLVAAGVELYTRGWVPGVLVAALAQPYFAKRLA</sequence>
<evidence type="ECO:0000259" key="8">
    <source>
        <dbReference type="SMART" id="SM00839"/>
    </source>
</evidence>
<evidence type="ECO:0000256" key="3">
    <source>
        <dbReference type="PIRNR" id="PIRNR000185"/>
    </source>
</evidence>
<feature type="domain" description="Glutamate/phenylalanine/leucine/valine/L-tryptophan dehydrogenase C-terminal" evidence="8">
    <location>
        <begin position="153"/>
        <end position="372"/>
    </location>
</feature>
<dbReference type="InterPro" id="IPR006095">
    <property type="entry name" value="Glu/Leu/Phe/Val/Trp_DH"/>
</dbReference>
<dbReference type="SMART" id="SM00839">
    <property type="entry name" value="ELFV_dehydrog"/>
    <property type="match status" value="1"/>
</dbReference>
<name>A0AA96GEW5_9BACT</name>
<reference evidence="9 10" key="1">
    <citation type="submission" date="2023-01" db="EMBL/GenBank/DDBJ databases">
        <title>Cultivation and genomic characterization of new, ubiquitous marine nitrite-oxidizing bacteria from the Nitrospirales.</title>
        <authorList>
            <person name="Mueller A.J."/>
            <person name="Daebeler A."/>
            <person name="Herbold C.W."/>
            <person name="Kirkegaard R.H."/>
            <person name="Daims H."/>
        </authorList>
    </citation>
    <scope>NUCLEOTIDE SEQUENCE [LARGE SCALE GENOMIC DNA]</scope>
    <source>
        <strain evidence="9 10">VA</strain>
    </source>
</reference>
<dbReference type="Pfam" id="PF02812">
    <property type="entry name" value="ELFV_dehydrog_N"/>
    <property type="match status" value="1"/>
</dbReference>
<evidence type="ECO:0000256" key="6">
    <source>
        <dbReference type="PIRSR" id="PIRSR000185-3"/>
    </source>
</evidence>
<evidence type="ECO:0000256" key="5">
    <source>
        <dbReference type="PIRSR" id="PIRSR000185-2"/>
    </source>
</evidence>
<dbReference type="GO" id="GO:0000166">
    <property type="term" value="F:nucleotide binding"/>
    <property type="evidence" value="ECO:0007669"/>
    <property type="project" value="UniProtKB-KW"/>
</dbReference>
<evidence type="ECO:0000313" key="10">
    <source>
        <dbReference type="Proteomes" id="UP001302719"/>
    </source>
</evidence>
<dbReference type="InterPro" id="IPR036291">
    <property type="entry name" value="NAD(P)-bd_dom_sf"/>
</dbReference>
<dbReference type="SUPFAM" id="SSF51735">
    <property type="entry name" value="NAD(P)-binding Rossmann-fold domains"/>
    <property type="match status" value="1"/>
</dbReference>
<dbReference type="GO" id="GO:0006538">
    <property type="term" value="P:L-glutamate catabolic process"/>
    <property type="evidence" value="ECO:0007669"/>
    <property type="project" value="TreeGrafter"/>
</dbReference>
<accession>A0AA96GEW5</accession>
<keyword evidence="10" id="KW-1185">Reference proteome</keyword>
<dbReference type="InterPro" id="IPR014362">
    <property type="entry name" value="Glu_DH"/>
</dbReference>
<dbReference type="SUPFAM" id="SSF53223">
    <property type="entry name" value="Aminoacid dehydrogenase-like, N-terminal domain"/>
    <property type="match status" value="1"/>
</dbReference>
<dbReference type="Pfam" id="PF00208">
    <property type="entry name" value="ELFV_dehydrog"/>
    <property type="match status" value="1"/>
</dbReference>
<dbReference type="Gene3D" id="3.40.50.720">
    <property type="entry name" value="NAD(P)-binding Rossmann-like Domain"/>
    <property type="match status" value="1"/>
</dbReference>
<dbReference type="PIRSF" id="PIRSF000185">
    <property type="entry name" value="Glu_DH"/>
    <property type="match status" value="1"/>
</dbReference>
<dbReference type="Proteomes" id="UP001302719">
    <property type="component" value="Chromosome"/>
</dbReference>
<evidence type="ECO:0000256" key="7">
    <source>
        <dbReference type="RuleBase" id="RU004417"/>
    </source>
</evidence>
<dbReference type="PANTHER" id="PTHR11606:SF13">
    <property type="entry name" value="GLUTAMATE DEHYDROGENASE 1, MITOCHONDRIAL"/>
    <property type="match status" value="1"/>
</dbReference>
<evidence type="ECO:0000256" key="1">
    <source>
        <dbReference type="ARBA" id="ARBA00006382"/>
    </source>
</evidence>
<keyword evidence="5" id="KW-0547">Nucleotide-binding</keyword>
<evidence type="ECO:0000256" key="2">
    <source>
        <dbReference type="ARBA" id="ARBA00023002"/>
    </source>
</evidence>
<dbReference type="PANTHER" id="PTHR11606">
    <property type="entry name" value="GLUTAMATE DEHYDROGENASE"/>
    <property type="match status" value="1"/>
</dbReference>
<dbReference type="KEGG" id="nall:PP769_04105"/>
<dbReference type="Gene3D" id="3.40.50.10860">
    <property type="entry name" value="Leucine Dehydrogenase, chain A, domain 1"/>
    <property type="match status" value="1"/>
</dbReference>
<feature type="active site" description="Proton donor" evidence="4">
    <location>
        <position position="84"/>
    </location>
</feature>
<dbReference type="PRINTS" id="PR00082">
    <property type="entry name" value="GLFDHDRGNASE"/>
</dbReference>
<feature type="binding site" evidence="5">
    <location>
        <position position="72"/>
    </location>
    <ligand>
        <name>substrate</name>
    </ligand>
</feature>